<name>A0A139HLD2_9PEZI</name>
<sequence>MQRRLRTPLELLENGPNESWIGVKTSVPTAAPAFPTVAANTKKCHRVEVGNDSAPQTNVATPGPISPKALKKPCRTTNSGNTDWIGPSATPRMKPRTVQQAKLSVIVCLRPIHQETSNSASGTPSDLADNEAEEQHAKNPGARSQQRVQARTLNLFMRGLTRRSDTNSIIRC</sequence>
<organism evidence="2 3">
    <name type="scientific">Pseudocercospora eumusae</name>
    <dbReference type="NCBI Taxonomy" id="321146"/>
    <lineage>
        <taxon>Eukaryota</taxon>
        <taxon>Fungi</taxon>
        <taxon>Dikarya</taxon>
        <taxon>Ascomycota</taxon>
        <taxon>Pezizomycotina</taxon>
        <taxon>Dothideomycetes</taxon>
        <taxon>Dothideomycetidae</taxon>
        <taxon>Mycosphaerellales</taxon>
        <taxon>Mycosphaerellaceae</taxon>
        <taxon>Pseudocercospora</taxon>
    </lineage>
</organism>
<keyword evidence="3" id="KW-1185">Reference proteome</keyword>
<dbReference type="EMBL" id="LFZN01000032">
    <property type="protein sequence ID" value="KXT03216.1"/>
    <property type="molecule type" value="Genomic_DNA"/>
</dbReference>
<feature type="compositionally biased region" description="Polar residues" evidence="1">
    <location>
        <begin position="115"/>
        <end position="124"/>
    </location>
</feature>
<dbReference type="AlphaFoldDB" id="A0A139HLD2"/>
<comment type="caution">
    <text evidence="2">The sequence shown here is derived from an EMBL/GenBank/DDBJ whole genome shotgun (WGS) entry which is preliminary data.</text>
</comment>
<gene>
    <name evidence="2" type="ORF">AC578_4760</name>
</gene>
<dbReference type="Proteomes" id="UP000070133">
    <property type="component" value="Unassembled WGS sequence"/>
</dbReference>
<evidence type="ECO:0000313" key="3">
    <source>
        <dbReference type="Proteomes" id="UP000070133"/>
    </source>
</evidence>
<evidence type="ECO:0000256" key="1">
    <source>
        <dbReference type="SAM" id="MobiDB-lite"/>
    </source>
</evidence>
<reference evidence="2 3" key="1">
    <citation type="submission" date="2015-07" db="EMBL/GenBank/DDBJ databases">
        <title>Comparative genomics of the Sigatoka disease complex on banana suggests a link between parallel evolutionary changes in Pseudocercospora fijiensis and Pseudocercospora eumusae and increased virulence on the banana host.</title>
        <authorList>
            <person name="Chang T.-C."/>
            <person name="Salvucci A."/>
            <person name="Crous P.W."/>
            <person name="Stergiopoulos I."/>
        </authorList>
    </citation>
    <scope>NUCLEOTIDE SEQUENCE [LARGE SCALE GENOMIC DNA]</scope>
    <source>
        <strain evidence="2 3">CBS 114824</strain>
    </source>
</reference>
<accession>A0A139HLD2</accession>
<protein>
    <submittedName>
        <fullName evidence="2">Uncharacterized protein</fullName>
    </submittedName>
</protein>
<proteinExistence type="predicted"/>
<feature type="region of interest" description="Disordered" evidence="1">
    <location>
        <begin position="52"/>
        <end position="97"/>
    </location>
</feature>
<evidence type="ECO:0000313" key="2">
    <source>
        <dbReference type="EMBL" id="KXT03216.1"/>
    </source>
</evidence>
<feature type="region of interest" description="Disordered" evidence="1">
    <location>
        <begin position="115"/>
        <end position="147"/>
    </location>
</feature>